<proteinExistence type="predicted"/>
<dbReference type="Proteomes" id="UP000018731">
    <property type="component" value="Unassembled WGS sequence"/>
</dbReference>
<dbReference type="OrthoDB" id="5339525at2"/>
<organism evidence="1 2">
    <name type="scientific">Helicobacter macacae MIT 99-5501</name>
    <dbReference type="NCBI Taxonomy" id="1357400"/>
    <lineage>
        <taxon>Bacteria</taxon>
        <taxon>Pseudomonadati</taxon>
        <taxon>Campylobacterota</taxon>
        <taxon>Epsilonproteobacteria</taxon>
        <taxon>Campylobacterales</taxon>
        <taxon>Helicobacteraceae</taxon>
        <taxon>Helicobacter</taxon>
    </lineage>
</organism>
<accession>V8CEJ6</accession>
<name>V8CEJ6_9HELI</name>
<reference evidence="1 2" key="1">
    <citation type="journal article" date="2014" name="Genome Announc.">
        <title>Draft genome sequences of six enterohepatic helicobacter species isolated from humans and one from rhesus macaques.</title>
        <authorList>
            <person name="Shen Z."/>
            <person name="Sheh A."/>
            <person name="Young S.K."/>
            <person name="Abouelliel A."/>
            <person name="Ward D.V."/>
            <person name="Earl A.M."/>
            <person name="Fox J.G."/>
        </authorList>
    </citation>
    <scope>NUCLEOTIDE SEQUENCE [LARGE SCALE GENOMIC DNA]</scope>
    <source>
        <strain evidence="1 2">MIT 99-5501</strain>
    </source>
</reference>
<dbReference type="RefSeq" id="WP_023927194.1">
    <property type="nucleotide sequence ID" value="NZ_KI669454.1"/>
</dbReference>
<dbReference type="eggNOG" id="COG0009">
    <property type="taxonomic scope" value="Bacteria"/>
</dbReference>
<dbReference type="EMBL" id="AZJI01000001">
    <property type="protein sequence ID" value="ETD25156.1"/>
    <property type="molecule type" value="Genomic_DNA"/>
</dbReference>
<dbReference type="Gene3D" id="3.90.870.10">
    <property type="entry name" value="DHBP synthase"/>
    <property type="match status" value="1"/>
</dbReference>
<dbReference type="AlphaFoldDB" id="V8CEJ6"/>
<evidence type="ECO:0008006" key="3">
    <source>
        <dbReference type="Google" id="ProtNLM"/>
    </source>
</evidence>
<keyword evidence="2" id="KW-1185">Reference proteome</keyword>
<dbReference type="HOGENOM" id="CLU_117136_0_0_7"/>
<protein>
    <recommendedName>
        <fullName evidence="3">YrdC-like domain-containing protein</fullName>
    </recommendedName>
</protein>
<dbReference type="PATRIC" id="fig|1357400.3.peg.672"/>
<sequence length="202" mass="22727">MKMLDSSLDFALLDCLDDFDDCAPVFLAQSDTTAGFLCANPKKLNRLKKRDENQKILLALSDFIELKKRFRIPPFAKKMVRNARKTSFVLPNGKSFRVVKKPQRISMERKRESRESGKKKSNVLGLGYIVAGGDIPKSSSLHSDFLAHFGGLYSTSANESGKPFSLEWAVQNADIIVIDSLYEAKPSKIYKLGRTKAKILRH</sequence>
<comment type="caution">
    <text evidence="1">The sequence shown here is derived from an EMBL/GenBank/DDBJ whole genome shotgun (WGS) entry which is preliminary data.</text>
</comment>
<dbReference type="STRING" id="1357400.HMPREF2086_00491"/>
<evidence type="ECO:0000313" key="2">
    <source>
        <dbReference type="Proteomes" id="UP000018731"/>
    </source>
</evidence>
<evidence type="ECO:0000313" key="1">
    <source>
        <dbReference type="EMBL" id="ETD25156.1"/>
    </source>
</evidence>
<gene>
    <name evidence="1" type="ORF">HMPREF2086_00491</name>
</gene>